<organism evidence="2 3">
    <name type="scientific">Aspergillus pseudoustus</name>
    <dbReference type="NCBI Taxonomy" id="1810923"/>
    <lineage>
        <taxon>Eukaryota</taxon>
        <taxon>Fungi</taxon>
        <taxon>Dikarya</taxon>
        <taxon>Ascomycota</taxon>
        <taxon>Pezizomycotina</taxon>
        <taxon>Eurotiomycetes</taxon>
        <taxon>Eurotiomycetidae</taxon>
        <taxon>Eurotiales</taxon>
        <taxon>Aspergillaceae</taxon>
        <taxon>Aspergillus</taxon>
        <taxon>Aspergillus subgen. Nidulantes</taxon>
    </lineage>
</organism>
<reference evidence="2 3" key="1">
    <citation type="submission" date="2024-07" db="EMBL/GenBank/DDBJ databases">
        <title>Section-level genome sequencing and comparative genomics of Aspergillus sections Usti and Cavernicolus.</title>
        <authorList>
            <consortium name="Lawrence Berkeley National Laboratory"/>
            <person name="Nybo J.L."/>
            <person name="Vesth T.C."/>
            <person name="Theobald S."/>
            <person name="Frisvad J.C."/>
            <person name="Larsen T.O."/>
            <person name="Kjaerboelling I."/>
            <person name="Rothschild-Mancinelli K."/>
            <person name="Lyhne E.K."/>
            <person name="Kogle M.E."/>
            <person name="Barry K."/>
            <person name="Clum A."/>
            <person name="Na H."/>
            <person name="Ledsgaard L."/>
            <person name="Lin J."/>
            <person name="Lipzen A."/>
            <person name="Kuo A."/>
            <person name="Riley R."/>
            <person name="Mondo S."/>
            <person name="Labutti K."/>
            <person name="Haridas S."/>
            <person name="Pangalinan J."/>
            <person name="Salamov A.A."/>
            <person name="Simmons B.A."/>
            <person name="Magnuson J.K."/>
            <person name="Chen J."/>
            <person name="Drula E."/>
            <person name="Henrissat B."/>
            <person name="Wiebenga A."/>
            <person name="Lubbers R.J."/>
            <person name="Gomes A.C."/>
            <person name="Makela M.R."/>
            <person name="Stajich J."/>
            <person name="Grigoriev I.V."/>
            <person name="Mortensen U.H."/>
            <person name="De Vries R.P."/>
            <person name="Baker S.E."/>
            <person name="Andersen M.R."/>
        </authorList>
    </citation>
    <scope>NUCLEOTIDE SEQUENCE [LARGE SCALE GENOMIC DNA]</scope>
    <source>
        <strain evidence="2 3">CBS 123904</strain>
    </source>
</reference>
<dbReference type="Proteomes" id="UP001610446">
    <property type="component" value="Unassembled WGS sequence"/>
</dbReference>
<keyword evidence="3" id="KW-1185">Reference proteome</keyword>
<feature type="compositionally biased region" description="Pro residues" evidence="1">
    <location>
        <begin position="69"/>
        <end position="81"/>
    </location>
</feature>
<evidence type="ECO:0000256" key="1">
    <source>
        <dbReference type="SAM" id="MobiDB-lite"/>
    </source>
</evidence>
<feature type="compositionally biased region" description="Basic residues" evidence="1">
    <location>
        <begin position="90"/>
        <end position="99"/>
    </location>
</feature>
<gene>
    <name evidence="2" type="ORF">BJY01DRAFT_158568</name>
</gene>
<sequence>MQHIPFTFLLSISPNLTPLIYPIFSPASHTTNHTIKRLSHSIPVRPSQDTKLSRKKTRATPKFSSRLPYNPPQPAKVPIHPPKGREALRVRRPRPTSLA</sequence>
<evidence type="ECO:0000313" key="2">
    <source>
        <dbReference type="EMBL" id="KAL2857116.1"/>
    </source>
</evidence>
<comment type="caution">
    <text evidence="2">The sequence shown here is derived from an EMBL/GenBank/DDBJ whole genome shotgun (WGS) entry which is preliminary data.</text>
</comment>
<evidence type="ECO:0000313" key="3">
    <source>
        <dbReference type="Proteomes" id="UP001610446"/>
    </source>
</evidence>
<dbReference type="EMBL" id="JBFXLU010000005">
    <property type="protein sequence ID" value="KAL2857116.1"/>
    <property type="molecule type" value="Genomic_DNA"/>
</dbReference>
<accession>A0ABR4KXV6</accession>
<name>A0ABR4KXV6_9EURO</name>
<proteinExistence type="predicted"/>
<feature type="region of interest" description="Disordered" evidence="1">
    <location>
        <begin position="34"/>
        <end position="99"/>
    </location>
</feature>
<protein>
    <submittedName>
        <fullName evidence="2">Uncharacterized protein</fullName>
    </submittedName>
</protein>